<evidence type="ECO:0000313" key="9">
    <source>
        <dbReference type="Proteomes" id="UP000005631"/>
    </source>
</evidence>
<evidence type="ECO:0000256" key="2">
    <source>
        <dbReference type="ARBA" id="ARBA00022603"/>
    </source>
</evidence>
<reference evidence="8 9" key="1">
    <citation type="journal article" date="2012" name="Stand. Genomic Sci.">
        <title>Genome sequence of the orange-pigmented seawater bacterium Owenweeksia hongkongensis type strain (UST20020801(T)).</title>
        <authorList>
            <person name="Riedel T."/>
            <person name="Held B."/>
            <person name="Nolan M."/>
            <person name="Lucas S."/>
            <person name="Lapidus A."/>
            <person name="Tice H."/>
            <person name="Del Rio T.G."/>
            <person name="Cheng J.F."/>
            <person name="Han C."/>
            <person name="Tapia R."/>
            <person name="Goodwin L.A."/>
            <person name="Pitluck S."/>
            <person name="Liolios K."/>
            <person name="Mavromatis K."/>
            <person name="Pagani I."/>
            <person name="Ivanova N."/>
            <person name="Mikhailova N."/>
            <person name="Pati A."/>
            <person name="Chen A."/>
            <person name="Palaniappan K."/>
            <person name="Rohde M."/>
            <person name="Tindall B.J."/>
            <person name="Detter J.C."/>
            <person name="Goker M."/>
            <person name="Woyke T."/>
            <person name="Bristow J."/>
            <person name="Eisen J.A."/>
            <person name="Markowitz V."/>
            <person name="Hugenholtz P."/>
            <person name="Klenk H.P."/>
            <person name="Kyrpides N.C."/>
        </authorList>
    </citation>
    <scope>NUCLEOTIDE SEQUENCE</scope>
    <source>
        <strain evidence="9">DSM 17368 / JCM 12287 / NRRL B-23963</strain>
    </source>
</reference>
<dbReference type="KEGG" id="oho:Oweho_3235"/>
<dbReference type="PANTHER" id="PTHR10629">
    <property type="entry name" value="CYTOSINE-SPECIFIC METHYLTRANSFERASE"/>
    <property type="match status" value="1"/>
</dbReference>
<keyword evidence="2 7" id="KW-0489">Methyltransferase</keyword>
<dbReference type="GO" id="GO:0044027">
    <property type="term" value="P:negative regulation of gene expression via chromosomal CpG island methylation"/>
    <property type="evidence" value="ECO:0007669"/>
    <property type="project" value="TreeGrafter"/>
</dbReference>
<dbReference type="Gene3D" id="3.90.120.10">
    <property type="entry name" value="DNA Methylase, subunit A, domain 2"/>
    <property type="match status" value="1"/>
</dbReference>
<dbReference type="InterPro" id="IPR050390">
    <property type="entry name" value="C5-Methyltransferase"/>
</dbReference>
<evidence type="ECO:0000256" key="7">
    <source>
        <dbReference type="PROSITE-ProRule" id="PRU01016"/>
    </source>
</evidence>
<dbReference type="GO" id="GO:0009307">
    <property type="term" value="P:DNA restriction-modification system"/>
    <property type="evidence" value="ECO:0007669"/>
    <property type="project" value="UniProtKB-KW"/>
</dbReference>
<feature type="active site" evidence="7">
    <location>
        <position position="89"/>
    </location>
</feature>
<dbReference type="HOGENOM" id="CLU_014695_0_0_10"/>
<dbReference type="RefSeq" id="WP_014203533.1">
    <property type="nucleotide sequence ID" value="NC_016599.1"/>
</dbReference>
<evidence type="ECO:0000256" key="3">
    <source>
        <dbReference type="ARBA" id="ARBA00022679"/>
    </source>
</evidence>
<dbReference type="OrthoDB" id="32195at2"/>
<keyword evidence="3 7" id="KW-0808">Transferase</keyword>
<keyword evidence="5" id="KW-0680">Restriction system</keyword>
<dbReference type="REBASE" id="45540">
    <property type="entry name" value="M.Oho17368ORF3235P"/>
</dbReference>
<evidence type="ECO:0000256" key="5">
    <source>
        <dbReference type="ARBA" id="ARBA00022747"/>
    </source>
</evidence>
<comment type="similarity">
    <text evidence="7">Belongs to the class I-like SAM-binding methyltransferase superfamily. C5-methyltransferase family.</text>
</comment>
<accession>G8R486</accession>
<evidence type="ECO:0000256" key="6">
    <source>
        <dbReference type="ARBA" id="ARBA00047422"/>
    </source>
</evidence>
<organism evidence="8 9">
    <name type="scientific">Owenweeksia hongkongensis (strain DSM 17368 / CIP 108786 / JCM 12287 / NRRL B-23963 / UST20020801)</name>
    <dbReference type="NCBI Taxonomy" id="926562"/>
    <lineage>
        <taxon>Bacteria</taxon>
        <taxon>Pseudomonadati</taxon>
        <taxon>Bacteroidota</taxon>
        <taxon>Flavobacteriia</taxon>
        <taxon>Flavobacteriales</taxon>
        <taxon>Owenweeksiaceae</taxon>
        <taxon>Owenweeksia</taxon>
    </lineage>
</organism>
<dbReference type="PANTHER" id="PTHR10629:SF52">
    <property type="entry name" value="DNA (CYTOSINE-5)-METHYLTRANSFERASE 1"/>
    <property type="match status" value="1"/>
</dbReference>
<protein>
    <recommendedName>
        <fullName evidence="1">DNA (cytosine-5-)-methyltransferase</fullName>
        <ecNumber evidence="1">2.1.1.37</ecNumber>
    </recommendedName>
</protein>
<dbReference type="GO" id="GO:0003886">
    <property type="term" value="F:DNA (cytosine-5-)-methyltransferase activity"/>
    <property type="evidence" value="ECO:0007669"/>
    <property type="project" value="UniProtKB-EC"/>
</dbReference>
<dbReference type="SUPFAM" id="SSF53335">
    <property type="entry name" value="S-adenosyl-L-methionine-dependent methyltransferases"/>
    <property type="match status" value="1"/>
</dbReference>
<dbReference type="InterPro" id="IPR001525">
    <property type="entry name" value="C5_MeTfrase"/>
</dbReference>
<dbReference type="InterPro" id="IPR029063">
    <property type="entry name" value="SAM-dependent_MTases_sf"/>
</dbReference>
<keyword evidence="4 7" id="KW-0949">S-adenosyl-L-methionine</keyword>
<name>G8R486_OWEHD</name>
<proteinExistence type="inferred from homology"/>
<evidence type="ECO:0000313" key="8">
    <source>
        <dbReference type="EMBL" id="AEV34186.1"/>
    </source>
</evidence>
<dbReference type="EC" id="2.1.1.37" evidence="1"/>
<dbReference type="STRING" id="926562.Oweho_3235"/>
<dbReference type="AlphaFoldDB" id="G8R486"/>
<dbReference type="Pfam" id="PF00145">
    <property type="entry name" value="DNA_methylase"/>
    <property type="match status" value="2"/>
</dbReference>
<dbReference type="GO" id="GO:0003677">
    <property type="term" value="F:DNA binding"/>
    <property type="evidence" value="ECO:0007669"/>
    <property type="project" value="TreeGrafter"/>
</dbReference>
<keyword evidence="9" id="KW-1185">Reference proteome</keyword>
<dbReference type="eggNOG" id="COG0270">
    <property type="taxonomic scope" value="Bacteria"/>
</dbReference>
<dbReference type="PROSITE" id="PS51679">
    <property type="entry name" value="SAM_MT_C5"/>
    <property type="match status" value="1"/>
</dbReference>
<evidence type="ECO:0000256" key="1">
    <source>
        <dbReference type="ARBA" id="ARBA00011975"/>
    </source>
</evidence>
<sequence length="522" mass="58351">MINIKIIDLFCGAGGLTSGASKVDNVQVIACVNHDAKAIESHKANHPEVVHFTEDVRNPEMIHALAKMVQHERELDPDCIILVWASLECTNFSKAKGGLPRDADSRTLAECLYTYIDELNPDGLWIENVEEFMAWGPLDDNGKPLSRNKGEDYINWRDTIIDMGFAYEYGIFNAADYGAFTSRKRFFAQFMREGLPIIWPQPTHSKTNGTLPKWKAVKSVLDFTDKGQSIFTRKKPLVENTLKRIYAGLVKYVAGGDESFLAQYNGGGHDQRVYGEDRPLTSISTNNRHALVQPDFLIDYQYNSSARTLENPAPTILTKDHHALVQPEFLYRYHGNGPNLLSPDAPCTTVTTKDRVAAVWVDKQYSGELNHQSVQSPAGTLTTNPKLNIAQAEFLVNPQYNNKGSDVDKPCFTLIARMDKMPPYLVQVEDTMQVAILIYPEDSETLKKIKLFMAAYGISDIYMRMLRVDELLAIQGFPKGYILNGTQADQKKFIGNAVEVNMGFALIAAQATGLQNLKEAVA</sequence>
<dbReference type="PATRIC" id="fig|926562.3.peg.3255"/>
<dbReference type="EMBL" id="CP003156">
    <property type="protein sequence ID" value="AEV34186.1"/>
    <property type="molecule type" value="Genomic_DNA"/>
</dbReference>
<gene>
    <name evidence="8" type="ordered locus">Oweho_3235</name>
</gene>
<evidence type="ECO:0000256" key="4">
    <source>
        <dbReference type="ARBA" id="ARBA00022691"/>
    </source>
</evidence>
<comment type="catalytic activity">
    <reaction evidence="6">
        <text>a 2'-deoxycytidine in DNA + S-adenosyl-L-methionine = a 5-methyl-2'-deoxycytidine in DNA + S-adenosyl-L-homocysteine + H(+)</text>
        <dbReference type="Rhea" id="RHEA:13681"/>
        <dbReference type="Rhea" id="RHEA-COMP:11369"/>
        <dbReference type="Rhea" id="RHEA-COMP:11370"/>
        <dbReference type="ChEBI" id="CHEBI:15378"/>
        <dbReference type="ChEBI" id="CHEBI:57856"/>
        <dbReference type="ChEBI" id="CHEBI:59789"/>
        <dbReference type="ChEBI" id="CHEBI:85452"/>
        <dbReference type="ChEBI" id="CHEBI:85454"/>
        <dbReference type="EC" id="2.1.1.37"/>
    </reaction>
</comment>
<dbReference type="Proteomes" id="UP000005631">
    <property type="component" value="Chromosome"/>
</dbReference>
<dbReference type="Gene3D" id="3.40.50.150">
    <property type="entry name" value="Vaccinia Virus protein VP39"/>
    <property type="match status" value="1"/>
</dbReference>
<dbReference type="GO" id="GO:0032259">
    <property type="term" value="P:methylation"/>
    <property type="evidence" value="ECO:0007669"/>
    <property type="project" value="UniProtKB-KW"/>
</dbReference>